<evidence type="ECO:0000256" key="5">
    <source>
        <dbReference type="ARBA" id="ARBA00001954"/>
    </source>
</evidence>
<dbReference type="GO" id="GO:0046872">
    <property type="term" value="F:metal ion binding"/>
    <property type="evidence" value="ECO:0007669"/>
    <property type="project" value="UniProtKB-KW"/>
</dbReference>
<comment type="cofactor">
    <cofactor evidence="5">
        <name>Fe(2+)</name>
        <dbReference type="ChEBI" id="CHEBI:29033"/>
    </cofactor>
</comment>
<comment type="catalytic activity">
    <reaction evidence="1">
        <text>D-ribulose 5-phosphate = D-xylulose 5-phosphate</text>
        <dbReference type="Rhea" id="RHEA:13677"/>
        <dbReference type="ChEBI" id="CHEBI:57737"/>
        <dbReference type="ChEBI" id="CHEBI:58121"/>
        <dbReference type="EC" id="5.1.3.1"/>
    </reaction>
</comment>
<evidence type="ECO:0000256" key="9">
    <source>
        <dbReference type="ARBA" id="ARBA00023235"/>
    </source>
</evidence>
<dbReference type="FunFam" id="3.20.20.70:FF:000004">
    <property type="entry name" value="Ribulose-phosphate 3-epimerase"/>
    <property type="match status" value="1"/>
</dbReference>
<comment type="cofactor">
    <cofactor evidence="3">
        <name>Co(2+)</name>
        <dbReference type="ChEBI" id="CHEBI:48828"/>
    </cofactor>
</comment>
<evidence type="ECO:0000313" key="12">
    <source>
        <dbReference type="Proteomes" id="UP000551616"/>
    </source>
</evidence>
<dbReference type="InterPro" id="IPR011060">
    <property type="entry name" value="RibuloseP-bd_barrel"/>
</dbReference>
<keyword evidence="9" id="KW-0413">Isomerase</keyword>
<evidence type="ECO:0000313" key="11">
    <source>
        <dbReference type="EMBL" id="MBA2117334.1"/>
    </source>
</evidence>
<dbReference type="PANTHER" id="PTHR11749">
    <property type="entry name" value="RIBULOSE-5-PHOSPHATE-3-EPIMERASE"/>
    <property type="match status" value="1"/>
</dbReference>
<dbReference type="NCBIfam" id="NF004076">
    <property type="entry name" value="PRK05581.1-4"/>
    <property type="match status" value="1"/>
</dbReference>
<keyword evidence="8" id="KW-0479">Metal-binding</keyword>
<dbReference type="InterPro" id="IPR026019">
    <property type="entry name" value="Ribul_P_3_epim"/>
</dbReference>
<dbReference type="NCBIfam" id="TIGR01163">
    <property type="entry name" value="rpe"/>
    <property type="match status" value="1"/>
</dbReference>
<dbReference type="Gene3D" id="3.20.20.150">
    <property type="entry name" value="Divalent-metal-dependent TIM barrel enzymes"/>
    <property type="match status" value="1"/>
</dbReference>
<dbReference type="PROSITE" id="PS01086">
    <property type="entry name" value="RIBUL_P_3_EPIMER_2"/>
    <property type="match status" value="1"/>
</dbReference>
<dbReference type="EC" id="5.1.3.1" evidence="7 10"/>
<reference evidence="11 12" key="1">
    <citation type="submission" date="2020-05" db="EMBL/GenBank/DDBJ databases">
        <title>Bremerella alba sp. nov., a novel planctomycete isolated from the surface of the macroalga Fucus spiralis.</title>
        <authorList>
            <person name="Godinho O."/>
            <person name="Botelho R."/>
            <person name="Albuquerque L."/>
            <person name="Wiegand S."/>
            <person name="Da Costa M.S."/>
            <person name="Lobo-Da-Cunha A."/>
            <person name="Jogler C."/>
            <person name="Lage O.M."/>
        </authorList>
    </citation>
    <scope>NUCLEOTIDE SEQUENCE [LARGE SCALE GENOMIC DNA]</scope>
    <source>
        <strain evidence="11 12">FF15</strain>
    </source>
</reference>
<dbReference type="InterPro" id="IPR036237">
    <property type="entry name" value="Xyl_isomerase-like_sf"/>
</dbReference>
<dbReference type="Pfam" id="PF00834">
    <property type="entry name" value="Ribul_P_3_epim"/>
    <property type="match status" value="1"/>
</dbReference>
<sequence length="578" mass="64172">MRAASSSLYARTSEHPIMSLKLNLGVKTDLIEYRYSFAWLFRLLAEEGIQLVQLGTWFELYQLPDEFFLNLRREAEDQGIQIASMFTAHRELGGFFRAEPGFEKVARGNFERLIEVGALLGARSVGSNPGAVLRDQMGTKTNGVNCYIRHMKELMHLAHEKGVSWLTIEPMSCLAEPPTLPGEVAEMGRELTEYHREHANSTAAIGYCADIAHGYIDHQDQVGYDHIQLFEATYPWLYEVHLKNTDTRFNSTFGFGPKEREKGIVDVAHFRDLLIKNADQLPVQEMTGYLEIGGPKLGRDYSDHQLEDQLRSSLRYLKEAFLGEAEAAPTVPATCAAADLPSGKNKVEISPSMMCVDALNFESALRKVETLGVDMLHMDIMDGHFVPNMPMGLGVLERLQDATQLPLDVHLMVADNDFFVQQLANMRVNQISVHLESAIHLDRTLSYIRDLGIKAGVAINPGTPLSAIDYVLERIDYVLVMTVNPGYAGQKMTPASLRKIADCQELLSARGFDLPIQVDGNVSFENIPGMVAAGATNLVAGTSSIFHKSGTMLENKRRMLDAIEEGLAAQKKPELAAV</sequence>
<evidence type="ECO:0000256" key="2">
    <source>
        <dbReference type="ARBA" id="ARBA00001936"/>
    </source>
</evidence>
<dbReference type="AlphaFoldDB" id="A0A7V8V9B3"/>
<dbReference type="SUPFAM" id="SSF51658">
    <property type="entry name" value="Xylose isomerase-like"/>
    <property type="match status" value="1"/>
</dbReference>
<dbReference type="GO" id="GO:0004750">
    <property type="term" value="F:D-ribulose-phosphate 3-epimerase activity"/>
    <property type="evidence" value="ECO:0007669"/>
    <property type="project" value="UniProtKB-UniRule"/>
</dbReference>
<name>A0A7V8V9B3_9BACT</name>
<accession>A0A7V8V9B3</accession>
<comment type="caution">
    <text evidence="11">The sequence shown here is derived from an EMBL/GenBank/DDBJ whole genome shotgun (WGS) entry which is preliminary data.</text>
</comment>
<evidence type="ECO:0000256" key="1">
    <source>
        <dbReference type="ARBA" id="ARBA00001782"/>
    </source>
</evidence>
<comment type="similarity">
    <text evidence="6">Belongs to the ribulose-phosphate 3-epimerase family.</text>
</comment>
<gene>
    <name evidence="11" type="ORF">HOV93_45320</name>
</gene>
<evidence type="ECO:0000256" key="3">
    <source>
        <dbReference type="ARBA" id="ARBA00001941"/>
    </source>
</evidence>
<protein>
    <recommendedName>
        <fullName evidence="7 10">Ribulose-phosphate 3-epimerase</fullName>
        <ecNumber evidence="7 10">5.1.3.1</ecNumber>
    </recommendedName>
</protein>
<evidence type="ECO:0000256" key="8">
    <source>
        <dbReference type="ARBA" id="ARBA00022723"/>
    </source>
</evidence>
<evidence type="ECO:0000256" key="4">
    <source>
        <dbReference type="ARBA" id="ARBA00001947"/>
    </source>
</evidence>
<dbReference type="InterPro" id="IPR013785">
    <property type="entry name" value="Aldolase_TIM"/>
</dbReference>
<dbReference type="InterPro" id="IPR000056">
    <property type="entry name" value="Ribul_P_3_epim-like"/>
</dbReference>
<organism evidence="11 12">
    <name type="scientific">Bremerella alba</name>
    <dbReference type="NCBI Taxonomy" id="980252"/>
    <lineage>
        <taxon>Bacteria</taxon>
        <taxon>Pseudomonadati</taxon>
        <taxon>Planctomycetota</taxon>
        <taxon>Planctomycetia</taxon>
        <taxon>Pirellulales</taxon>
        <taxon>Pirellulaceae</taxon>
        <taxon>Bremerella</taxon>
    </lineage>
</organism>
<dbReference type="GO" id="GO:0005975">
    <property type="term" value="P:carbohydrate metabolic process"/>
    <property type="evidence" value="ECO:0007669"/>
    <property type="project" value="InterPro"/>
</dbReference>
<dbReference type="SUPFAM" id="SSF51366">
    <property type="entry name" value="Ribulose-phoshate binding barrel"/>
    <property type="match status" value="1"/>
</dbReference>
<comment type="cofactor">
    <cofactor evidence="4">
        <name>Zn(2+)</name>
        <dbReference type="ChEBI" id="CHEBI:29105"/>
    </cofactor>
</comment>
<dbReference type="RefSeq" id="WP_207398718.1">
    <property type="nucleotide sequence ID" value="NZ_JABRWO010000014.1"/>
</dbReference>
<dbReference type="CDD" id="cd00429">
    <property type="entry name" value="RPE"/>
    <property type="match status" value="1"/>
</dbReference>
<comment type="cofactor">
    <cofactor evidence="2">
        <name>Mn(2+)</name>
        <dbReference type="ChEBI" id="CHEBI:29035"/>
    </cofactor>
</comment>
<dbReference type="Proteomes" id="UP000551616">
    <property type="component" value="Unassembled WGS sequence"/>
</dbReference>
<dbReference type="EMBL" id="JABRWO010000014">
    <property type="protein sequence ID" value="MBA2117334.1"/>
    <property type="molecule type" value="Genomic_DNA"/>
</dbReference>
<evidence type="ECO:0000256" key="6">
    <source>
        <dbReference type="ARBA" id="ARBA00009541"/>
    </source>
</evidence>
<keyword evidence="12" id="KW-1185">Reference proteome</keyword>
<proteinExistence type="inferred from homology"/>
<evidence type="ECO:0000256" key="7">
    <source>
        <dbReference type="ARBA" id="ARBA00013188"/>
    </source>
</evidence>
<dbReference type="GO" id="GO:0005737">
    <property type="term" value="C:cytoplasm"/>
    <property type="evidence" value="ECO:0007669"/>
    <property type="project" value="UniProtKB-ARBA"/>
</dbReference>
<dbReference type="Gene3D" id="3.20.20.70">
    <property type="entry name" value="Aldolase class I"/>
    <property type="match status" value="1"/>
</dbReference>
<dbReference type="GO" id="GO:0006098">
    <property type="term" value="P:pentose-phosphate shunt"/>
    <property type="evidence" value="ECO:0007669"/>
    <property type="project" value="UniProtKB-UniRule"/>
</dbReference>
<evidence type="ECO:0000256" key="10">
    <source>
        <dbReference type="NCBIfam" id="TIGR01163"/>
    </source>
</evidence>